<gene>
    <name evidence="11" type="ORF">BSL78_22209</name>
</gene>
<keyword evidence="9" id="KW-0325">Glycoprotein</keyword>
<protein>
    <submittedName>
        <fullName evidence="11">Putative galactosylceramide sulfotransferase isoform X2</fullName>
    </submittedName>
</protein>
<dbReference type="Pfam" id="PF06990">
    <property type="entry name" value="Gal-3-0_sulfotr"/>
    <property type="match status" value="1"/>
</dbReference>
<dbReference type="EMBL" id="MRZV01001069">
    <property type="protein sequence ID" value="PIK40946.1"/>
    <property type="molecule type" value="Genomic_DNA"/>
</dbReference>
<reference evidence="11 12" key="1">
    <citation type="journal article" date="2017" name="PLoS Biol.">
        <title>The sea cucumber genome provides insights into morphological evolution and visceral regeneration.</title>
        <authorList>
            <person name="Zhang X."/>
            <person name="Sun L."/>
            <person name="Yuan J."/>
            <person name="Sun Y."/>
            <person name="Gao Y."/>
            <person name="Zhang L."/>
            <person name="Li S."/>
            <person name="Dai H."/>
            <person name="Hamel J.F."/>
            <person name="Liu C."/>
            <person name="Yu Y."/>
            <person name="Liu S."/>
            <person name="Lin W."/>
            <person name="Guo K."/>
            <person name="Jin S."/>
            <person name="Xu P."/>
            <person name="Storey K.B."/>
            <person name="Huan P."/>
            <person name="Zhang T."/>
            <person name="Zhou Y."/>
            <person name="Zhang J."/>
            <person name="Lin C."/>
            <person name="Li X."/>
            <person name="Xing L."/>
            <person name="Huo D."/>
            <person name="Sun M."/>
            <person name="Wang L."/>
            <person name="Mercier A."/>
            <person name="Li F."/>
            <person name="Yang H."/>
            <person name="Xiang J."/>
        </authorList>
    </citation>
    <scope>NUCLEOTIDE SEQUENCE [LARGE SCALE GENOMIC DNA]</scope>
    <source>
        <strain evidence="11">Shaxun</strain>
        <tissue evidence="11">Muscle</tissue>
    </source>
</reference>
<evidence type="ECO:0000313" key="12">
    <source>
        <dbReference type="Proteomes" id="UP000230750"/>
    </source>
</evidence>
<evidence type="ECO:0000256" key="6">
    <source>
        <dbReference type="ARBA" id="ARBA00022989"/>
    </source>
</evidence>
<keyword evidence="12" id="KW-1185">Reference proteome</keyword>
<keyword evidence="7" id="KW-0333">Golgi apparatus</keyword>
<sequence>MTLRDPKVVFFSGRTSLLVVVAISAVTIVTTCLHIQHYYSWNSYSYSSVIGYKEGHLSDTDLSIGRSHEADGITKAYPYHLFNAKYLNSSQDETLNASENNICDPIFRIVFLKTHKAASTTTAAIFERYGYYRNLTFAFRGGEKVFSARVPFTRALVAKYPGLTNNTFHMLTNHARYNRKEMELVIPNATYITILRKPEDQLESAFGYFEMYRGMKIAEKPNPFKTFIENAASFYKNKSYAHWELSRNGMLYDLGLDHRNDEDESIIRDKILEIDRDFHLVMIQEYYDESLILMRKLLCWEFEDILYLSRGVRSASHRFKVDIELKEQVRQWTRGDVLLYNHFNRTFWKKVQDYGPSFGSDLQYFRELNQGVYEECVMENKFDKTDKRVDKLTLKTNSEKCKTLMLGDVTFTKILTKSMATRFGKPKLGQ</sequence>
<evidence type="ECO:0000256" key="4">
    <source>
        <dbReference type="ARBA" id="ARBA00022692"/>
    </source>
</evidence>
<dbReference type="GO" id="GO:0009247">
    <property type="term" value="P:glycolipid biosynthetic process"/>
    <property type="evidence" value="ECO:0007669"/>
    <property type="project" value="InterPro"/>
</dbReference>
<dbReference type="SUPFAM" id="SSF52540">
    <property type="entry name" value="P-loop containing nucleoside triphosphate hydrolases"/>
    <property type="match status" value="1"/>
</dbReference>
<organism evidence="11 12">
    <name type="scientific">Stichopus japonicus</name>
    <name type="common">Sea cucumber</name>
    <dbReference type="NCBI Taxonomy" id="307972"/>
    <lineage>
        <taxon>Eukaryota</taxon>
        <taxon>Metazoa</taxon>
        <taxon>Echinodermata</taxon>
        <taxon>Eleutherozoa</taxon>
        <taxon>Echinozoa</taxon>
        <taxon>Holothuroidea</taxon>
        <taxon>Aspidochirotacea</taxon>
        <taxon>Aspidochirotida</taxon>
        <taxon>Stichopodidae</taxon>
        <taxon>Apostichopus</taxon>
    </lineage>
</organism>
<keyword evidence="3 11" id="KW-0808">Transferase</keyword>
<dbReference type="GO" id="GO:0001733">
    <property type="term" value="F:galactosylceramide sulfotransferase activity"/>
    <property type="evidence" value="ECO:0007669"/>
    <property type="project" value="InterPro"/>
</dbReference>
<comment type="caution">
    <text evidence="11">The sequence shown here is derived from an EMBL/GenBank/DDBJ whole genome shotgun (WGS) entry which is preliminary data.</text>
</comment>
<comment type="similarity">
    <text evidence="2">Belongs to the galactose-3-O-sulfotransferase family.</text>
</comment>
<keyword evidence="6 10" id="KW-1133">Transmembrane helix</keyword>
<dbReference type="PANTHER" id="PTHR14647:SF87">
    <property type="entry name" value="PUTATIVE-RELATED"/>
    <property type="match status" value="1"/>
</dbReference>
<name>A0A2G8JYU2_STIJA</name>
<dbReference type="PANTHER" id="PTHR14647">
    <property type="entry name" value="GALACTOSE-3-O-SULFOTRANSFERASE"/>
    <property type="match status" value="1"/>
</dbReference>
<accession>A0A2G8JYU2</accession>
<keyword evidence="4 10" id="KW-0812">Transmembrane</keyword>
<dbReference type="GO" id="GO:0000139">
    <property type="term" value="C:Golgi membrane"/>
    <property type="evidence" value="ECO:0007669"/>
    <property type="project" value="UniProtKB-SubCell"/>
</dbReference>
<dbReference type="Proteomes" id="UP000230750">
    <property type="component" value="Unassembled WGS sequence"/>
</dbReference>
<evidence type="ECO:0000256" key="5">
    <source>
        <dbReference type="ARBA" id="ARBA00022968"/>
    </source>
</evidence>
<dbReference type="STRING" id="307972.A0A2G8JYU2"/>
<feature type="transmembrane region" description="Helical" evidence="10">
    <location>
        <begin position="15"/>
        <end position="35"/>
    </location>
</feature>
<dbReference type="AlphaFoldDB" id="A0A2G8JYU2"/>
<keyword evidence="5" id="KW-0735">Signal-anchor</keyword>
<evidence type="ECO:0000256" key="1">
    <source>
        <dbReference type="ARBA" id="ARBA00004323"/>
    </source>
</evidence>
<comment type="subcellular location">
    <subcellularLocation>
        <location evidence="1">Golgi apparatus membrane</location>
        <topology evidence="1">Single-pass type II membrane protein</topology>
    </subcellularLocation>
</comment>
<evidence type="ECO:0000256" key="8">
    <source>
        <dbReference type="ARBA" id="ARBA00023136"/>
    </source>
</evidence>
<keyword evidence="8 10" id="KW-0472">Membrane</keyword>
<dbReference type="InterPro" id="IPR009729">
    <property type="entry name" value="Gal-3-0_sulfotransfrase"/>
</dbReference>
<evidence type="ECO:0000256" key="7">
    <source>
        <dbReference type="ARBA" id="ARBA00023034"/>
    </source>
</evidence>
<dbReference type="Gene3D" id="3.40.50.300">
    <property type="entry name" value="P-loop containing nucleotide triphosphate hydrolases"/>
    <property type="match status" value="1"/>
</dbReference>
<evidence type="ECO:0000256" key="3">
    <source>
        <dbReference type="ARBA" id="ARBA00022679"/>
    </source>
</evidence>
<dbReference type="InterPro" id="IPR027417">
    <property type="entry name" value="P-loop_NTPase"/>
</dbReference>
<evidence type="ECO:0000256" key="9">
    <source>
        <dbReference type="ARBA" id="ARBA00023180"/>
    </source>
</evidence>
<evidence type="ECO:0000313" key="11">
    <source>
        <dbReference type="EMBL" id="PIK40946.1"/>
    </source>
</evidence>
<evidence type="ECO:0000256" key="10">
    <source>
        <dbReference type="SAM" id="Phobius"/>
    </source>
</evidence>
<proteinExistence type="inferred from homology"/>
<evidence type="ECO:0000256" key="2">
    <source>
        <dbReference type="ARBA" id="ARBA00008124"/>
    </source>
</evidence>
<dbReference type="OrthoDB" id="514299at2759"/>